<feature type="domain" description="Adenosine deaminase" evidence="8">
    <location>
        <begin position="11"/>
        <end position="331"/>
    </location>
</feature>
<dbReference type="Gene3D" id="3.20.20.140">
    <property type="entry name" value="Metal-dependent hydrolases"/>
    <property type="match status" value="1"/>
</dbReference>
<keyword evidence="4" id="KW-0378">Hydrolase</keyword>
<keyword evidence="5" id="KW-0862">Zinc</keyword>
<accession>A0A6I9VAI4</accession>
<evidence type="ECO:0000256" key="7">
    <source>
        <dbReference type="ARBA" id="ARBA00048787"/>
    </source>
</evidence>
<dbReference type="InterPro" id="IPR032466">
    <property type="entry name" value="Metal_Hydrolase"/>
</dbReference>
<dbReference type="GO" id="GO:0046103">
    <property type="term" value="P:inosine biosynthetic process"/>
    <property type="evidence" value="ECO:0007669"/>
    <property type="project" value="TreeGrafter"/>
</dbReference>
<dbReference type="Pfam" id="PF00962">
    <property type="entry name" value="A_deaminase"/>
    <property type="match status" value="1"/>
</dbReference>
<dbReference type="AlphaFoldDB" id="A0A6I9VAI4"/>
<dbReference type="FunCoup" id="A0A6I9VAI4">
    <property type="interactions" value="1201"/>
</dbReference>
<evidence type="ECO:0000256" key="2">
    <source>
        <dbReference type="ARBA" id="ARBA00006676"/>
    </source>
</evidence>
<sequence length="344" mass="39538">MDTTNFIRMMPKIELHAHLNGSLCTKSIEELCEELYGVNSNEKVLLSKELVFDGGNLDQCFLKFRFMHELTATKKGLQLATELAIRDFAKDNVIYLELRTTPKKNSEMSKEEYVKNVLEAIERTMKIESIHVSLLLSIDRSKSVAEAEETVNIALQLKNTYKDIISGIDFSGNPKLGNFMHFIPVLEKARKNDLKLALHCAEIHNPAEIDQMIKFGMERCGHGTFLSELQLNEIYRRNIAIECCLTSNVKCSTVKCYDDHHFKHIFNDKKAPVILCTDDCGVFDTTLSNEFVLAKNTFNLTKNDLLQLSLNAVEFAFVHEHFKHDLKQRIRHYFKIQTEPESKN</sequence>
<proteinExistence type="inferred from homology"/>
<comment type="similarity">
    <text evidence="2">Belongs to the metallo-dependent hydrolases superfamily. Adenosine and AMP deaminases family.</text>
</comment>
<dbReference type="PANTHER" id="PTHR11409:SF42">
    <property type="entry name" value="ADENOSINE DEAMINASE-LIKE PROTEIN"/>
    <property type="match status" value="1"/>
</dbReference>
<evidence type="ECO:0000259" key="8">
    <source>
        <dbReference type="Pfam" id="PF00962"/>
    </source>
</evidence>
<name>A0A6I9VAI4_BACDO</name>
<dbReference type="GO" id="GO:0009117">
    <property type="term" value="P:nucleotide metabolic process"/>
    <property type="evidence" value="ECO:0007669"/>
    <property type="project" value="UniProtKB-KW"/>
</dbReference>
<evidence type="ECO:0000256" key="5">
    <source>
        <dbReference type="ARBA" id="ARBA00022833"/>
    </source>
</evidence>
<comment type="catalytic activity">
    <reaction evidence="7">
        <text>N(6)-methyl-AMP + H2O + H(+) = IMP + methylamine</text>
        <dbReference type="Rhea" id="RHEA:16001"/>
        <dbReference type="ChEBI" id="CHEBI:15377"/>
        <dbReference type="ChEBI" id="CHEBI:15378"/>
        <dbReference type="ChEBI" id="CHEBI:58053"/>
        <dbReference type="ChEBI" id="CHEBI:59338"/>
        <dbReference type="ChEBI" id="CHEBI:144842"/>
    </reaction>
    <physiologicalReaction direction="left-to-right" evidence="7">
        <dbReference type="Rhea" id="RHEA:16002"/>
    </physiologicalReaction>
</comment>
<dbReference type="InterPro" id="IPR001365">
    <property type="entry name" value="A_deaminase_dom"/>
</dbReference>
<evidence type="ECO:0000256" key="6">
    <source>
        <dbReference type="ARBA" id="ARBA00023080"/>
    </source>
</evidence>
<evidence type="ECO:0000256" key="1">
    <source>
        <dbReference type="ARBA" id="ARBA00001947"/>
    </source>
</evidence>
<dbReference type="GO" id="GO:0006154">
    <property type="term" value="P:adenosine catabolic process"/>
    <property type="evidence" value="ECO:0007669"/>
    <property type="project" value="TreeGrafter"/>
</dbReference>
<dbReference type="RefSeq" id="XP_011209520.2">
    <property type="nucleotide sequence ID" value="XM_011211218.4"/>
</dbReference>
<dbReference type="Proteomes" id="UP001652620">
    <property type="component" value="Chromosome 2"/>
</dbReference>
<dbReference type="GO" id="GO:0004000">
    <property type="term" value="F:adenosine deaminase activity"/>
    <property type="evidence" value="ECO:0007669"/>
    <property type="project" value="TreeGrafter"/>
</dbReference>
<dbReference type="CDD" id="cd00443">
    <property type="entry name" value="ADA_AMPD"/>
    <property type="match status" value="1"/>
</dbReference>
<keyword evidence="9" id="KW-1185">Reference proteome</keyword>
<reference evidence="9" key="1">
    <citation type="submission" date="2025-05" db="UniProtKB">
        <authorList>
            <consortium name="RefSeq"/>
        </authorList>
    </citation>
    <scope>NUCLEOTIDE SEQUENCE [LARGE SCALE GENOMIC DNA]</scope>
</reference>
<dbReference type="InParanoid" id="A0A6I9VAI4"/>
<evidence type="ECO:0000256" key="4">
    <source>
        <dbReference type="ARBA" id="ARBA00022801"/>
    </source>
</evidence>
<reference evidence="10" key="2">
    <citation type="submission" date="2025-08" db="UniProtKB">
        <authorList>
            <consortium name="RefSeq"/>
        </authorList>
    </citation>
    <scope>IDENTIFICATION</scope>
    <source>
        <tissue evidence="10">Adult</tissue>
    </source>
</reference>
<comment type="cofactor">
    <cofactor evidence="1">
        <name>Zn(2+)</name>
        <dbReference type="ChEBI" id="CHEBI:29105"/>
    </cofactor>
</comment>
<dbReference type="SUPFAM" id="SSF51556">
    <property type="entry name" value="Metallo-dependent hydrolases"/>
    <property type="match status" value="1"/>
</dbReference>
<evidence type="ECO:0000256" key="3">
    <source>
        <dbReference type="ARBA" id="ARBA00022723"/>
    </source>
</evidence>
<dbReference type="GeneID" id="105230447"/>
<dbReference type="OrthoDB" id="272271at2759"/>
<dbReference type="PANTHER" id="PTHR11409">
    <property type="entry name" value="ADENOSINE DEAMINASE"/>
    <property type="match status" value="1"/>
</dbReference>
<organism evidence="9 10">
    <name type="scientific">Bactrocera dorsalis</name>
    <name type="common">Oriental fruit fly</name>
    <name type="synonym">Dacus dorsalis</name>
    <dbReference type="NCBI Taxonomy" id="27457"/>
    <lineage>
        <taxon>Eukaryota</taxon>
        <taxon>Metazoa</taxon>
        <taxon>Ecdysozoa</taxon>
        <taxon>Arthropoda</taxon>
        <taxon>Hexapoda</taxon>
        <taxon>Insecta</taxon>
        <taxon>Pterygota</taxon>
        <taxon>Neoptera</taxon>
        <taxon>Endopterygota</taxon>
        <taxon>Diptera</taxon>
        <taxon>Brachycera</taxon>
        <taxon>Muscomorpha</taxon>
        <taxon>Tephritoidea</taxon>
        <taxon>Tephritidae</taxon>
        <taxon>Bactrocera</taxon>
        <taxon>Bactrocera</taxon>
    </lineage>
</organism>
<protein>
    <submittedName>
        <fullName evidence="10">Adenosine deaminase-like protein</fullName>
    </submittedName>
</protein>
<dbReference type="GO" id="GO:0046872">
    <property type="term" value="F:metal ion binding"/>
    <property type="evidence" value="ECO:0007669"/>
    <property type="project" value="UniProtKB-KW"/>
</dbReference>
<gene>
    <name evidence="10" type="primary">LOC105230447</name>
</gene>
<evidence type="ECO:0000313" key="9">
    <source>
        <dbReference type="Proteomes" id="UP001652620"/>
    </source>
</evidence>
<dbReference type="InterPro" id="IPR006330">
    <property type="entry name" value="Ado/ade_deaminase"/>
</dbReference>
<evidence type="ECO:0000313" key="10">
    <source>
        <dbReference type="RefSeq" id="XP_011209520.2"/>
    </source>
</evidence>
<keyword evidence="3" id="KW-0479">Metal-binding</keyword>
<dbReference type="KEGG" id="bdr:105230447"/>
<keyword evidence="6" id="KW-0546">Nucleotide metabolism</keyword>